<dbReference type="EMBL" id="CABVQI010000022">
    <property type="protein sequence ID" value="VWD28151.1"/>
    <property type="molecule type" value="Genomic_DNA"/>
</dbReference>
<accession>A0A6P2Z0H6</accession>
<proteinExistence type="predicted"/>
<evidence type="ECO:0000313" key="2">
    <source>
        <dbReference type="EMBL" id="VWD28151.1"/>
    </source>
</evidence>
<gene>
    <name evidence="2" type="ORF">BLA18112_05857</name>
</gene>
<dbReference type="RefSeq" id="WP_175046436.1">
    <property type="nucleotide sequence ID" value="NZ_CABVQI010000022.1"/>
</dbReference>
<feature type="region of interest" description="Disordered" evidence="1">
    <location>
        <begin position="88"/>
        <end position="107"/>
    </location>
</feature>
<dbReference type="Proteomes" id="UP000494274">
    <property type="component" value="Unassembled WGS sequence"/>
</dbReference>
<evidence type="ECO:0000313" key="3">
    <source>
        <dbReference type="Proteomes" id="UP000494274"/>
    </source>
</evidence>
<feature type="compositionally biased region" description="Polar residues" evidence="1">
    <location>
        <begin position="90"/>
        <end position="107"/>
    </location>
</feature>
<sequence length="107" mass="11085">MVAIVTGQGLGLQSSSSTALGSRGVLGNAAFGQTGEQVYVNAANGNLMLQDRDQLLLGQGINGAVYRAYNSLGQLNWREGASRTVDGLTGTLNEAGSTITDNGNRWP</sequence>
<organism evidence="2 3">
    <name type="scientific">Burkholderia lata (strain ATCC 17760 / DSM 23089 / LMG 22485 / NCIMB 9086 / R18194 / 383)</name>
    <dbReference type="NCBI Taxonomy" id="482957"/>
    <lineage>
        <taxon>Bacteria</taxon>
        <taxon>Pseudomonadati</taxon>
        <taxon>Pseudomonadota</taxon>
        <taxon>Betaproteobacteria</taxon>
        <taxon>Burkholderiales</taxon>
        <taxon>Burkholderiaceae</taxon>
        <taxon>Burkholderia</taxon>
        <taxon>Burkholderia cepacia complex</taxon>
    </lineage>
</organism>
<protein>
    <submittedName>
        <fullName evidence="2">Uncharacterized protein</fullName>
    </submittedName>
</protein>
<dbReference type="AlphaFoldDB" id="A0A6P2Z0H6"/>
<reference evidence="2 3" key="1">
    <citation type="submission" date="2019-09" db="EMBL/GenBank/DDBJ databases">
        <authorList>
            <person name="Depoorter E."/>
        </authorList>
    </citation>
    <scope>NUCLEOTIDE SEQUENCE [LARGE SCALE GENOMIC DNA]</scope>
    <source>
        <strain evidence="2">R-18112</strain>
    </source>
</reference>
<name>A0A6P2Z0H6_BURL3</name>
<evidence type="ECO:0000256" key="1">
    <source>
        <dbReference type="SAM" id="MobiDB-lite"/>
    </source>
</evidence>